<protein>
    <submittedName>
        <fullName evidence="2">Uncharacterized protein</fullName>
    </submittedName>
</protein>
<comment type="caution">
    <text evidence="2">The sequence shown here is derived from an EMBL/GenBank/DDBJ whole genome shotgun (WGS) entry which is preliminary data.</text>
</comment>
<reference evidence="2 3" key="1">
    <citation type="journal article" date="2019" name="Commun. Biol.">
        <title>The bagworm genome reveals a unique fibroin gene that provides high tensile strength.</title>
        <authorList>
            <person name="Kono N."/>
            <person name="Nakamura H."/>
            <person name="Ohtoshi R."/>
            <person name="Tomita M."/>
            <person name="Numata K."/>
            <person name="Arakawa K."/>
        </authorList>
    </citation>
    <scope>NUCLEOTIDE SEQUENCE [LARGE SCALE GENOMIC DNA]</scope>
</reference>
<accession>A0A4C1SFV3</accession>
<evidence type="ECO:0000256" key="1">
    <source>
        <dbReference type="SAM" id="MobiDB-lite"/>
    </source>
</evidence>
<organism evidence="2 3">
    <name type="scientific">Eumeta variegata</name>
    <name type="common">Bagworm moth</name>
    <name type="synonym">Eumeta japonica</name>
    <dbReference type="NCBI Taxonomy" id="151549"/>
    <lineage>
        <taxon>Eukaryota</taxon>
        <taxon>Metazoa</taxon>
        <taxon>Ecdysozoa</taxon>
        <taxon>Arthropoda</taxon>
        <taxon>Hexapoda</taxon>
        <taxon>Insecta</taxon>
        <taxon>Pterygota</taxon>
        <taxon>Neoptera</taxon>
        <taxon>Endopterygota</taxon>
        <taxon>Lepidoptera</taxon>
        <taxon>Glossata</taxon>
        <taxon>Ditrysia</taxon>
        <taxon>Tineoidea</taxon>
        <taxon>Psychidae</taxon>
        <taxon>Oiketicinae</taxon>
        <taxon>Eumeta</taxon>
    </lineage>
</organism>
<dbReference type="EMBL" id="BGZK01000004">
    <property type="protein sequence ID" value="GBO99980.1"/>
    <property type="molecule type" value="Genomic_DNA"/>
</dbReference>
<evidence type="ECO:0000313" key="3">
    <source>
        <dbReference type="Proteomes" id="UP000299102"/>
    </source>
</evidence>
<evidence type="ECO:0000313" key="2">
    <source>
        <dbReference type="EMBL" id="GBO99980.1"/>
    </source>
</evidence>
<name>A0A4C1SFV3_EUMVA</name>
<gene>
    <name evidence="2" type="ORF">EVAR_74327_1</name>
</gene>
<dbReference type="AlphaFoldDB" id="A0A4C1SFV3"/>
<feature type="region of interest" description="Disordered" evidence="1">
    <location>
        <begin position="111"/>
        <end position="144"/>
    </location>
</feature>
<proteinExistence type="predicted"/>
<dbReference type="Proteomes" id="UP000299102">
    <property type="component" value="Unassembled WGS sequence"/>
</dbReference>
<keyword evidence="3" id="KW-1185">Reference proteome</keyword>
<feature type="compositionally biased region" description="Basic and acidic residues" evidence="1">
    <location>
        <begin position="125"/>
        <end position="144"/>
    </location>
</feature>
<sequence length="144" mass="16501">MLPPFGFQRLFLCLPLVSFKRKTVNLGDPKPFASGRNNKRTSFEADVPRHSFSFIFFNVLRVRRTHNGAPAAFASSFVQIGTRTNSGIRIESWTETKMEIGTRIRIKNETGTDIEYGTRPGNKCGGRDQSQKCDWDRSRKRDRN</sequence>